<protein>
    <submittedName>
        <fullName evidence="6">Putative alpha-mannosidase30</fullName>
    </submittedName>
</protein>
<proteinExistence type="inferred from homology"/>
<dbReference type="GO" id="GO:0046872">
    <property type="term" value="F:metal ion binding"/>
    <property type="evidence" value="ECO:0007669"/>
    <property type="project" value="UniProtKB-KW"/>
</dbReference>
<dbReference type="GO" id="GO:0004559">
    <property type="term" value="F:alpha-mannosidase activity"/>
    <property type="evidence" value="ECO:0007669"/>
    <property type="project" value="InterPro"/>
</dbReference>
<comment type="caution">
    <text evidence="6">The sequence shown here is derived from an EMBL/GenBank/DDBJ whole genome shotgun (WGS) entry which is preliminary data.</text>
</comment>
<dbReference type="PANTHER" id="PTHR46017:SF1">
    <property type="entry name" value="ALPHA-MANNOSIDASE 2C1"/>
    <property type="match status" value="1"/>
</dbReference>
<dbReference type="FunFam" id="1.20.1270.50:FF:000004">
    <property type="entry name" value="alpha-mannosidase 2C1 isoform X1"/>
    <property type="match status" value="1"/>
</dbReference>
<organism evidence="6 7">
    <name type="scientific">Deinococcus aerius</name>
    <dbReference type="NCBI Taxonomy" id="200253"/>
    <lineage>
        <taxon>Bacteria</taxon>
        <taxon>Thermotogati</taxon>
        <taxon>Deinococcota</taxon>
        <taxon>Deinococci</taxon>
        <taxon>Deinococcales</taxon>
        <taxon>Deinococcaceae</taxon>
        <taxon>Deinococcus</taxon>
    </lineage>
</organism>
<dbReference type="SUPFAM" id="SSF88688">
    <property type="entry name" value="Families 57/38 glycoside transferase middle domain"/>
    <property type="match status" value="1"/>
</dbReference>
<dbReference type="AlphaFoldDB" id="A0A2I9D0N1"/>
<evidence type="ECO:0000256" key="1">
    <source>
        <dbReference type="ARBA" id="ARBA00009792"/>
    </source>
</evidence>
<dbReference type="RefSeq" id="WP_103131380.1">
    <property type="nucleotide sequence ID" value="NZ_BFAG01000022.1"/>
</dbReference>
<dbReference type="FunFam" id="3.20.110.10:FF:000002">
    <property type="entry name" value="alpha-mannosidase 2C1 isoform X1"/>
    <property type="match status" value="1"/>
</dbReference>
<dbReference type="PANTHER" id="PTHR46017">
    <property type="entry name" value="ALPHA-MANNOSIDASE 2C1"/>
    <property type="match status" value="1"/>
</dbReference>
<accession>A0A2I9D0N1</accession>
<evidence type="ECO:0000313" key="7">
    <source>
        <dbReference type="Proteomes" id="UP000236569"/>
    </source>
</evidence>
<dbReference type="Proteomes" id="UP000236569">
    <property type="component" value="Unassembled WGS sequence"/>
</dbReference>
<sequence>MSHVTTAQLLTRLERRLHELGAWRDAARLDLGEGSFLAHGSGSPVPIRVGEPWPSRAFPVTLHFGARVPPEWAGQPVALRLDVGGEGLLSVNGRPVGGLNPYHREYPIAAQGGEPLTVEVQASPKGLFGSPVRQPVLGTALLVLPDGDVRALHEDLLAAHDAATHLLRGGKVAVADRLADLLDRTFREIPLPRADSAEYLARAVQQEAQAAQIASIWDEWEFGRPDVPPYPEEWRPRLRAAREMLTRGLADLREQYPAEGALALTGHAHIDLAWLWPLSETRRKARRTFSTVLSLMDRYPDCTFNQSTAQLYEFVREDDPELFARVQERVAEGRWDIVGGMWVEPDGNLISGESWARQLLYGQRYFERHFGRRARVCWLPDTFGYAANLPQFLRQGDLGYFFTTKLNWNETNTFPHDLYRWEGIDGTRVLSHSFLNPSPAHGYNGSVAALDVLQTWQNFRGKRTHGASLFSFGWGDGGGGPTAEMLDRYARLRDFPGLPRLHMTRVADFYDGVDPAPLPVWVGEQYLELHRGTYTTQGRVKGLNRRAEHTLGEAEAASVLATRLLGAAYPREVLTGAWQTLLRNQFHDILPGSSVKAVYDDAVRELSGALETARGIRDAALGALTDAVAGRDRVVVWNLTLEDVPLNVVLDADRPLTLQTQGGQPVRSEFHGGRLYVQGDVTVPGLGYLTLTVSNADAPAGEVENPGSDLVLDNGLLRVVVAPDGTLSSLYDLRAGREALADRGNQLWAYVDLPREWDAWEVDADYAGEGEELLAAEPPQRLPGELRQAVRVVRRHGESTIIQTYELRRGSPRLDIHTEVDWHGRRTFLRALMPLNVRSPHASFETAYGTVTRPTHTNTSWDAAQFEKPAHRWADLSEGRYGVSLLNDGKYGHSSLGNVLGLSLLRSPVWPDPIGDEGRHTFTYALYPHTGDWRNGTVREAHSLNAPLLAFHSGREGGSQPPTARLLAVTDSNLRLGALKLAEDTDGVVVRLYDAHGDRGTLDLANALGVAGWSRVNFLEEPDGEPAREYTPYRVVTLREQEARLP</sequence>
<dbReference type="SUPFAM" id="SSF88713">
    <property type="entry name" value="Glycoside hydrolase/deacetylase"/>
    <property type="match status" value="1"/>
</dbReference>
<dbReference type="OrthoDB" id="9772207at2"/>
<dbReference type="SUPFAM" id="SSF74650">
    <property type="entry name" value="Galactose mutarotase-like"/>
    <property type="match status" value="1"/>
</dbReference>
<dbReference type="InterPro" id="IPR000602">
    <property type="entry name" value="Glyco_hydro_38_N"/>
</dbReference>
<dbReference type="Gene3D" id="2.70.98.30">
    <property type="entry name" value="Golgi alpha-mannosidase II, domain 4"/>
    <property type="match status" value="1"/>
</dbReference>
<dbReference type="Pfam" id="PF09261">
    <property type="entry name" value="Alpha-mann_mid"/>
    <property type="match status" value="1"/>
</dbReference>
<reference evidence="7" key="1">
    <citation type="submission" date="2018-01" db="EMBL/GenBank/DDBJ databases">
        <title>Draft Genome Sequence of the Radioresistant Bacterium Deinococcus aerius TR0125, Isolated from the Higher Atmosphere above Japan.</title>
        <authorList>
            <person name="Satoh K."/>
            <person name="Arai H."/>
            <person name="Sanzen T."/>
            <person name="Kawaguchi Y."/>
            <person name="Hayashi H."/>
            <person name="Yokobori S."/>
            <person name="Yamagishi A."/>
            <person name="Oono Y."/>
            <person name="Narumi I."/>
        </authorList>
    </citation>
    <scope>NUCLEOTIDE SEQUENCE [LARGE SCALE GENOMIC DNA]</scope>
    <source>
        <strain evidence="7">TR0125</strain>
    </source>
</reference>
<name>A0A2I9D0N1_9DEIO</name>
<dbReference type="InterPro" id="IPR011330">
    <property type="entry name" value="Glyco_hydro/deAcase_b/a-brl"/>
</dbReference>
<keyword evidence="2" id="KW-0479">Metal-binding</keyword>
<dbReference type="GO" id="GO:0006013">
    <property type="term" value="P:mannose metabolic process"/>
    <property type="evidence" value="ECO:0007669"/>
    <property type="project" value="InterPro"/>
</dbReference>
<dbReference type="InterPro" id="IPR054723">
    <property type="entry name" value="Ams1-like_N"/>
</dbReference>
<dbReference type="InterPro" id="IPR028995">
    <property type="entry name" value="Glyco_hydro_57/38_cen_sf"/>
</dbReference>
<evidence type="ECO:0000256" key="4">
    <source>
        <dbReference type="ARBA" id="ARBA00023295"/>
    </source>
</evidence>
<dbReference type="InterPro" id="IPR011682">
    <property type="entry name" value="Glyco_hydro_38_C"/>
</dbReference>
<feature type="domain" description="Glycoside hydrolase family 38 central" evidence="5">
    <location>
        <begin position="528"/>
        <end position="606"/>
    </location>
</feature>
<keyword evidence="7" id="KW-1185">Reference proteome</keyword>
<keyword evidence="3" id="KW-0378">Hydrolase</keyword>
<dbReference type="Pfam" id="PF17677">
    <property type="entry name" value="Glyco_hydro38C2"/>
    <property type="match status" value="1"/>
</dbReference>
<dbReference type="Pfam" id="PF22907">
    <property type="entry name" value="Ams1-like_1st"/>
    <property type="match status" value="1"/>
</dbReference>
<dbReference type="Gene3D" id="3.20.110.10">
    <property type="entry name" value="Glycoside hydrolase 38, N terminal domain"/>
    <property type="match status" value="1"/>
</dbReference>
<dbReference type="InterPro" id="IPR041147">
    <property type="entry name" value="GH38_C"/>
</dbReference>
<dbReference type="SMART" id="SM00872">
    <property type="entry name" value="Alpha-mann_mid"/>
    <property type="match status" value="1"/>
</dbReference>
<evidence type="ECO:0000256" key="3">
    <source>
        <dbReference type="ARBA" id="ARBA00022801"/>
    </source>
</evidence>
<dbReference type="Gene3D" id="2.60.40.2220">
    <property type="match status" value="1"/>
</dbReference>
<evidence type="ECO:0000259" key="5">
    <source>
        <dbReference type="SMART" id="SM00872"/>
    </source>
</evidence>
<dbReference type="Pfam" id="PF01074">
    <property type="entry name" value="Glyco_hydro_38N"/>
    <property type="match status" value="1"/>
</dbReference>
<gene>
    <name evidence="6" type="ORF">DAERI_220047</name>
</gene>
<dbReference type="Pfam" id="PF07748">
    <property type="entry name" value="Glyco_hydro_38C"/>
    <property type="match status" value="1"/>
</dbReference>
<dbReference type="InterPro" id="IPR011013">
    <property type="entry name" value="Gal_mutarotase_sf_dom"/>
</dbReference>
<evidence type="ECO:0000313" key="6">
    <source>
        <dbReference type="EMBL" id="GBF08104.1"/>
    </source>
</evidence>
<evidence type="ECO:0000256" key="2">
    <source>
        <dbReference type="ARBA" id="ARBA00022723"/>
    </source>
</evidence>
<dbReference type="EMBL" id="BFAG01000022">
    <property type="protein sequence ID" value="GBF08104.1"/>
    <property type="molecule type" value="Genomic_DNA"/>
</dbReference>
<dbReference type="InterPro" id="IPR037094">
    <property type="entry name" value="Glyco_hydro_38_cen_sf"/>
</dbReference>
<dbReference type="Gene3D" id="1.20.1270.50">
    <property type="entry name" value="Glycoside hydrolase family 38, central domain"/>
    <property type="match status" value="1"/>
</dbReference>
<dbReference type="InterPro" id="IPR027291">
    <property type="entry name" value="Glyco_hydro_38_N_sf"/>
</dbReference>
<keyword evidence="4" id="KW-0326">Glycosidase</keyword>
<comment type="similarity">
    <text evidence="1">Belongs to the glycosyl hydrolase 38 family.</text>
</comment>
<dbReference type="CDD" id="cd10789">
    <property type="entry name" value="GH38N_AMII_ER_cytosolic"/>
    <property type="match status" value="1"/>
</dbReference>
<dbReference type="GO" id="GO:0009313">
    <property type="term" value="P:oligosaccharide catabolic process"/>
    <property type="evidence" value="ECO:0007669"/>
    <property type="project" value="TreeGrafter"/>
</dbReference>
<dbReference type="InterPro" id="IPR015341">
    <property type="entry name" value="Glyco_hydro_38_cen"/>
</dbReference>
<dbReference type="GO" id="GO:0030246">
    <property type="term" value="F:carbohydrate binding"/>
    <property type="evidence" value="ECO:0007669"/>
    <property type="project" value="InterPro"/>
</dbReference>